<keyword evidence="1" id="KW-0812">Transmembrane</keyword>
<evidence type="ECO:0000256" key="1">
    <source>
        <dbReference type="SAM" id="Phobius"/>
    </source>
</evidence>
<feature type="transmembrane region" description="Helical" evidence="1">
    <location>
        <begin position="42"/>
        <end position="62"/>
    </location>
</feature>
<proteinExistence type="predicted"/>
<dbReference type="RefSeq" id="WP_275419790.1">
    <property type="nucleotide sequence ID" value="NZ_CP106877.1"/>
</dbReference>
<reference evidence="2" key="1">
    <citation type="submission" date="2022-09" db="EMBL/GenBank/DDBJ databases">
        <title>Complete Genomes of Fervidibacillus albus and Fervidibacillus halotolerans isolated from tidal flat sediments.</title>
        <authorList>
            <person name="Kwon K.K."/>
            <person name="Yang S.-H."/>
            <person name="Park M.J."/>
            <person name="Oh H.-M."/>
        </authorList>
    </citation>
    <scope>NUCLEOTIDE SEQUENCE</scope>
    <source>
        <strain evidence="2">MEBiC13594</strain>
    </source>
</reference>
<accession>A0A9E8LY26</accession>
<dbReference type="AlphaFoldDB" id="A0A9E8LY26"/>
<dbReference type="KEGG" id="fhl:OE105_08580"/>
<sequence length="94" mass="11225">MRKRRSYMRMKYFILFMFSIGLLIYALPLLPFNGQGVAGYFSWIWLLFALFTIAGNLVGLLFSPKQGKNIYVQRKDAERLRYPTQPQSRRIRER</sequence>
<feature type="transmembrane region" description="Helical" evidence="1">
    <location>
        <begin position="12"/>
        <end position="30"/>
    </location>
</feature>
<keyword evidence="3" id="KW-1185">Reference proteome</keyword>
<evidence type="ECO:0000313" key="3">
    <source>
        <dbReference type="Proteomes" id="UP001164726"/>
    </source>
</evidence>
<evidence type="ECO:0000313" key="2">
    <source>
        <dbReference type="EMBL" id="WAA11676.1"/>
    </source>
</evidence>
<protein>
    <submittedName>
        <fullName evidence="2">Uncharacterized protein</fullName>
    </submittedName>
</protein>
<organism evidence="2 3">
    <name type="scientific">Fervidibacillus halotolerans</name>
    <dbReference type="NCBI Taxonomy" id="2980027"/>
    <lineage>
        <taxon>Bacteria</taxon>
        <taxon>Bacillati</taxon>
        <taxon>Bacillota</taxon>
        <taxon>Bacilli</taxon>
        <taxon>Bacillales</taxon>
        <taxon>Bacillaceae</taxon>
        <taxon>Fervidibacillus</taxon>
    </lineage>
</organism>
<dbReference type="EMBL" id="CP106877">
    <property type="protein sequence ID" value="WAA11676.1"/>
    <property type="molecule type" value="Genomic_DNA"/>
</dbReference>
<gene>
    <name evidence="2" type="ORF">OE105_08580</name>
</gene>
<dbReference type="Proteomes" id="UP001164726">
    <property type="component" value="Chromosome"/>
</dbReference>
<name>A0A9E8LY26_9BACI</name>
<keyword evidence="1" id="KW-0472">Membrane</keyword>
<keyword evidence="1" id="KW-1133">Transmembrane helix</keyword>